<organism evidence="2 3">
    <name type="scientific">Macaca fascicularis</name>
    <name type="common">Crab-eating macaque</name>
    <name type="synonym">Cynomolgus monkey</name>
    <dbReference type="NCBI Taxonomy" id="9541"/>
    <lineage>
        <taxon>Eukaryota</taxon>
        <taxon>Metazoa</taxon>
        <taxon>Chordata</taxon>
        <taxon>Craniata</taxon>
        <taxon>Vertebrata</taxon>
        <taxon>Euteleostomi</taxon>
        <taxon>Mammalia</taxon>
        <taxon>Eutheria</taxon>
        <taxon>Euarchontoglires</taxon>
        <taxon>Primates</taxon>
        <taxon>Haplorrhini</taxon>
        <taxon>Catarrhini</taxon>
        <taxon>Cercopithecidae</taxon>
        <taxon>Cercopithecinae</taxon>
        <taxon>Macaca</taxon>
    </lineage>
</organism>
<evidence type="ECO:0000313" key="3">
    <source>
        <dbReference type="Proteomes" id="UP000233100"/>
    </source>
</evidence>
<reference evidence="2" key="2">
    <citation type="submission" date="2025-08" db="UniProtKB">
        <authorList>
            <consortium name="Ensembl"/>
        </authorList>
    </citation>
    <scope>IDENTIFICATION</scope>
</reference>
<accession>A0A7N9D0H8</accession>
<dbReference type="PANTHER" id="PTHR12138">
    <property type="entry name" value="PRIMATE-EXPANDED PROTEIN FAMILY"/>
    <property type="match status" value="1"/>
</dbReference>
<protein>
    <submittedName>
        <fullName evidence="2">Uncharacterized protein</fullName>
    </submittedName>
</protein>
<dbReference type="AlphaFoldDB" id="A0A7N9D0H8"/>
<proteinExistence type="predicted"/>
<feature type="transmembrane region" description="Helical" evidence="1">
    <location>
        <begin position="12"/>
        <end position="31"/>
    </location>
</feature>
<keyword evidence="1" id="KW-0472">Membrane</keyword>
<keyword evidence="1" id="KW-0812">Transmembrane</keyword>
<reference evidence="2 3" key="1">
    <citation type="submission" date="2013-03" db="EMBL/GenBank/DDBJ databases">
        <authorList>
            <person name="Warren W."/>
            <person name="Wilson R.K."/>
        </authorList>
    </citation>
    <scope>NUCLEOTIDE SEQUENCE</scope>
</reference>
<name>A0A7N9D0H8_MACFA</name>
<evidence type="ECO:0000313" key="2">
    <source>
        <dbReference type="Ensembl" id="ENSMFAP00000059194.1"/>
    </source>
</evidence>
<dbReference type="Ensembl" id="ENSMFAT00000083536.1">
    <property type="protein sequence ID" value="ENSMFAP00000059194.1"/>
    <property type="gene ID" value="ENSMFAG00000056989.1"/>
</dbReference>
<reference evidence="2" key="3">
    <citation type="submission" date="2025-09" db="UniProtKB">
        <authorList>
            <consortium name="Ensembl"/>
        </authorList>
    </citation>
    <scope>IDENTIFICATION</scope>
</reference>
<dbReference type="PANTHER" id="PTHR12138:SF151">
    <property type="entry name" value="SECRETED PROTEIN"/>
    <property type="match status" value="1"/>
</dbReference>
<feature type="transmembrane region" description="Helical" evidence="1">
    <location>
        <begin position="120"/>
        <end position="137"/>
    </location>
</feature>
<dbReference type="PRINTS" id="PR02045">
    <property type="entry name" value="F138DOMAIN"/>
</dbReference>
<keyword evidence="1" id="KW-1133">Transmembrane helix</keyword>
<sequence length="190" mass="20745">MTLGQLVSASGGGEVICTAIIIFIIVVIVILRQSRSFSQAGVQWLHLSSLQPPPPGSSDSPASASQVAGITSMHHHAWLIFIFLVETRFYHVGQGDCKLLTSSDPPTSASQSAGITGMRYLALPLLQFFLFLFYLIFETESLLPRLERSSEISAHCNLRLLGSSNSPILASWVVGIIGTHHHAWLILYFL</sequence>
<evidence type="ECO:0000256" key="1">
    <source>
        <dbReference type="SAM" id="Phobius"/>
    </source>
</evidence>
<feature type="transmembrane region" description="Helical" evidence="1">
    <location>
        <begin position="168"/>
        <end position="189"/>
    </location>
</feature>
<keyword evidence="3" id="KW-1185">Reference proteome</keyword>
<dbReference type="Proteomes" id="UP000233100">
    <property type="component" value="Chromosome 12"/>
</dbReference>
<dbReference type="GeneTree" id="ENSGT01120000271815"/>